<proteinExistence type="predicted"/>
<gene>
    <name evidence="1" type="ORF">BS50DRAFT_504132</name>
</gene>
<sequence>IAIDFITGLLTFYNPVFKVLYNAILVIIDRFTKYVKIILFRNNYTVLKLV</sequence>
<dbReference type="EMBL" id="KZ678143">
    <property type="protein sequence ID" value="PSN61598.1"/>
    <property type="molecule type" value="Genomic_DNA"/>
</dbReference>
<dbReference type="AlphaFoldDB" id="A0A2T2N980"/>
<reference evidence="1 2" key="1">
    <citation type="journal article" date="2018" name="Front. Microbiol.">
        <title>Genome-Wide Analysis of Corynespora cassiicola Leaf Fall Disease Putative Effectors.</title>
        <authorList>
            <person name="Lopez D."/>
            <person name="Ribeiro S."/>
            <person name="Label P."/>
            <person name="Fumanal B."/>
            <person name="Venisse J.S."/>
            <person name="Kohler A."/>
            <person name="de Oliveira R.R."/>
            <person name="Labutti K."/>
            <person name="Lipzen A."/>
            <person name="Lail K."/>
            <person name="Bauer D."/>
            <person name="Ohm R.A."/>
            <person name="Barry K.W."/>
            <person name="Spatafora J."/>
            <person name="Grigoriev I.V."/>
            <person name="Martin F.M."/>
            <person name="Pujade-Renaud V."/>
        </authorList>
    </citation>
    <scope>NUCLEOTIDE SEQUENCE [LARGE SCALE GENOMIC DNA]</scope>
    <source>
        <strain evidence="1 2">Philippines</strain>
    </source>
</reference>
<dbReference type="Proteomes" id="UP000240883">
    <property type="component" value="Unassembled WGS sequence"/>
</dbReference>
<dbReference type="STRING" id="1448308.A0A2T2N980"/>
<dbReference type="OrthoDB" id="3689183at2759"/>
<evidence type="ECO:0000313" key="2">
    <source>
        <dbReference type="Proteomes" id="UP000240883"/>
    </source>
</evidence>
<name>A0A2T2N980_CORCC</name>
<accession>A0A2T2N980</accession>
<protein>
    <submittedName>
        <fullName evidence="1">Uncharacterized protein</fullName>
    </submittedName>
</protein>
<feature type="non-terminal residue" evidence="1">
    <location>
        <position position="1"/>
    </location>
</feature>
<evidence type="ECO:0000313" key="1">
    <source>
        <dbReference type="EMBL" id="PSN61598.1"/>
    </source>
</evidence>
<keyword evidence="2" id="KW-1185">Reference proteome</keyword>
<organism evidence="1 2">
    <name type="scientific">Corynespora cassiicola Philippines</name>
    <dbReference type="NCBI Taxonomy" id="1448308"/>
    <lineage>
        <taxon>Eukaryota</taxon>
        <taxon>Fungi</taxon>
        <taxon>Dikarya</taxon>
        <taxon>Ascomycota</taxon>
        <taxon>Pezizomycotina</taxon>
        <taxon>Dothideomycetes</taxon>
        <taxon>Pleosporomycetidae</taxon>
        <taxon>Pleosporales</taxon>
        <taxon>Corynesporascaceae</taxon>
        <taxon>Corynespora</taxon>
    </lineage>
</organism>